<keyword evidence="1" id="KW-0732">Signal</keyword>
<evidence type="ECO:0000313" key="2">
    <source>
        <dbReference type="EMBL" id="GFQ90707.1"/>
    </source>
</evidence>
<proteinExistence type="predicted"/>
<dbReference type="AlphaFoldDB" id="A0A8X6IAF6"/>
<accession>A0A8X6IAF6</accession>
<comment type="caution">
    <text evidence="2">The sequence shown here is derived from an EMBL/GenBank/DDBJ whole genome shotgun (WGS) entry which is preliminary data.</text>
</comment>
<reference evidence="2" key="1">
    <citation type="submission" date="2020-07" db="EMBL/GenBank/DDBJ databases">
        <title>Multicomponent nature underlies the extraordinary mechanical properties of spider dragline silk.</title>
        <authorList>
            <person name="Kono N."/>
            <person name="Nakamura H."/>
            <person name="Mori M."/>
            <person name="Yoshida Y."/>
            <person name="Ohtoshi R."/>
            <person name="Malay A.D."/>
            <person name="Moran D.A.P."/>
            <person name="Tomita M."/>
            <person name="Numata K."/>
            <person name="Arakawa K."/>
        </authorList>
    </citation>
    <scope>NUCLEOTIDE SEQUENCE</scope>
</reference>
<name>A0A8X6IAF6_TRICU</name>
<feature type="signal peptide" evidence="1">
    <location>
        <begin position="1"/>
        <end position="18"/>
    </location>
</feature>
<evidence type="ECO:0000256" key="1">
    <source>
        <dbReference type="SAM" id="SignalP"/>
    </source>
</evidence>
<gene>
    <name evidence="2" type="ORF">TNCT_127171</name>
</gene>
<keyword evidence="3" id="KW-1185">Reference proteome</keyword>
<feature type="chain" id="PRO_5036456863" evidence="1">
    <location>
        <begin position="19"/>
        <end position="86"/>
    </location>
</feature>
<dbReference type="EMBL" id="BMAO01013735">
    <property type="protein sequence ID" value="GFQ90707.1"/>
    <property type="molecule type" value="Genomic_DNA"/>
</dbReference>
<organism evidence="2 3">
    <name type="scientific">Trichonephila clavata</name>
    <name type="common">Joro spider</name>
    <name type="synonym">Nephila clavata</name>
    <dbReference type="NCBI Taxonomy" id="2740835"/>
    <lineage>
        <taxon>Eukaryota</taxon>
        <taxon>Metazoa</taxon>
        <taxon>Ecdysozoa</taxon>
        <taxon>Arthropoda</taxon>
        <taxon>Chelicerata</taxon>
        <taxon>Arachnida</taxon>
        <taxon>Araneae</taxon>
        <taxon>Araneomorphae</taxon>
        <taxon>Entelegynae</taxon>
        <taxon>Araneoidea</taxon>
        <taxon>Nephilidae</taxon>
        <taxon>Trichonephila</taxon>
    </lineage>
</organism>
<evidence type="ECO:0000313" key="3">
    <source>
        <dbReference type="Proteomes" id="UP000887116"/>
    </source>
</evidence>
<sequence>MKVLHIFLLTFVLAGVFSVTSSTLCRGLPCGFICKGDREIAEVRCQCDCSGRDKRSFEFLKRFKEKIKEKFHKLKDWITHKKKPKH</sequence>
<protein>
    <submittedName>
        <fullName evidence="2">Uncharacterized protein</fullName>
    </submittedName>
</protein>
<dbReference type="Proteomes" id="UP000887116">
    <property type="component" value="Unassembled WGS sequence"/>
</dbReference>